<feature type="compositionally biased region" description="Polar residues" evidence="1">
    <location>
        <begin position="262"/>
        <end position="297"/>
    </location>
</feature>
<feature type="compositionally biased region" description="Basic and acidic residues" evidence="1">
    <location>
        <begin position="366"/>
        <end position="387"/>
    </location>
</feature>
<dbReference type="Proteomes" id="UP000016930">
    <property type="component" value="Unassembled WGS sequence"/>
</dbReference>
<dbReference type="AlphaFoldDB" id="M2QZ53"/>
<dbReference type="OrthoDB" id="7862095at2759"/>
<organism evidence="3 4">
    <name type="scientific">Ceriporiopsis subvermispora (strain B)</name>
    <name type="common">White-rot fungus</name>
    <name type="synonym">Gelatoporia subvermispora</name>
    <dbReference type="NCBI Taxonomy" id="914234"/>
    <lineage>
        <taxon>Eukaryota</taxon>
        <taxon>Fungi</taxon>
        <taxon>Dikarya</taxon>
        <taxon>Basidiomycota</taxon>
        <taxon>Agaricomycotina</taxon>
        <taxon>Agaricomycetes</taxon>
        <taxon>Polyporales</taxon>
        <taxon>Gelatoporiaceae</taxon>
        <taxon>Gelatoporia</taxon>
    </lineage>
</organism>
<dbReference type="EMBL" id="KB445796">
    <property type="protein sequence ID" value="EMD37420.1"/>
    <property type="molecule type" value="Genomic_DNA"/>
</dbReference>
<keyword evidence="4" id="KW-1185">Reference proteome</keyword>
<keyword evidence="2" id="KW-1133">Transmembrane helix</keyword>
<keyword evidence="2" id="KW-0812">Transmembrane</keyword>
<feature type="region of interest" description="Disordered" evidence="1">
    <location>
        <begin position="244"/>
        <end position="387"/>
    </location>
</feature>
<feature type="compositionally biased region" description="Low complexity" evidence="1">
    <location>
        <begin position="324"/>
        <end position="338"/>
    </location>
</feature>
<keyword evidence="2" id="KW-0472">Membrane</keyword>
<evidence type="ECO:0000256" key="1">
    <source>
        <dbReference type="SAM" id="MobiDB-lite"/>
    </source>
</evidence>
<sequence>MTVKEKVSKEAVARKAKAAGLWLFEFFLGGRRFCCCLPNRVGVIIGSFLHIVIPAILAAVIWFEVATEHDMTFSHSERVAFIFAALLESLLTIAAIIGFAGAITRKLLFVLIYCGALYFNWLVMLGVIAYFLGMINHATEDDLRVLCSQTIRNSQAQGQCSGVLNTLRGVLIGIGILLLLIELWGAFIATRYARQLRGDKARQRVARISKLAQDRLPLLHSRTSTTENGEPFADIDIEVEKEFNPYDDPSCRSPGIRPDTPSRLSSAHPSPRSLSPMGSGSAHSHTRSYSPFSTAQHSMLGPGAETKEPARYEDPFLHPSDAGLRSPDLPSRSLSPFSVAQNSPLSVQEAFAALERPPSAAPSERGSARDRSSRQSHSSDRHVTWAV</sequence>
<evidence type="ECO:0000313" key="4">
    <source>
        <dbReference type="Proteomes" id="UP000016930"/>
    </source>
</evidence>
<feature type="transmembrane region" description="Helical" evidence="2">
    <location>
        <begin position="107"/>
        <end position="132"/>
    </location>
</feature>
<evidence type="ECO:0000256" key="2">
    <source>
        <dbReference type="SAM" id="Phobius"/>
    </source>
</evidence>
<feature type="transmembrane region" description="Helical" evidence="2">
    <location>
        <begin position="79"/>
        <end position="100"/>
    </location>
</feature>
<proteinExistence type="predicted"/>
<dbReference type="STRING" id="914234.M2QZ53"/>
<name>M2QZ53_CERS8</name>
<gene>
    <name evidence="3" type="ORF">CERSUDRAFT_114087</name>
</gene>
<accession>M2QZ53</accession>
<feature type="transmembrane region" description="Helical" evidence="2">
    <location>
        <begin position="171"/>
        <end position="193"/>
    </location>
</feature>
<evidence type="ECO:0000313" key="3">
    <source>
        <dbReference type="EMBL" id="EMD37420.1"/>
    </source>
</evidence>
<dbReference type="HOGENOM" id="CLU_713710_0_0_1"/>
<protein>
    <submittedName>
        <fullName evidence="3">Uncharacterized protein</fullName>
    </submittedName>
</protein>
<feature type="transmembrane region" description="Helical" evidence="2">
    <location>
        <begin position="41"/>
        <end position="63"/>
    </location>
</feature>
<feature type="compositionally biased region" description="Basic and acidic residues" evidence="1">
    <location>
        <begin position="305"/>
        <end position="316"/>
    </location>
</feature>
<reference evidence="3 4" key="1">
    <citation type="journal article" date="2012" name="Proc. Natl. Acad. Sci. U.S.A.">
        <title>Comparative genomics of Ceriporiopsis subvermispora and Phanerochaete chrysosporium provide insight into selective ligninolysis.</title>
        <authorList>
            <person name="Fernandez-Fueyo E."/>
            <person name="Ruiz-Duenas F.J."/>
            <person name="Ferreira P."/>
            <person name="Floudas D."/>
            <person name="Hibbett D.S."/>
            <person name="Canessa P."/>
            <person name="Larrondo L.F."/>
            <person name="James T.Y."/>
            <person name="Seelenfreund D."/>
            <person name="Lobos S."/>
            <person name="Polanco R."/>
            <person name="Tello M."/>
            <person name="Honda Y."/>
            <person name="Watanabe T."/>
            <person name="Watanabe T."/>
            <person name="Ryu J.S."/>
            <person name="Kubicek C.P."/>
            <person name="Schmoll M."/>
            <person name="Gaskell J."/>
            <person name="Hammel K.E."/>
            <person name="St John F.J."/>
            <person name="Vanden Wymelenberg A."/>
            <person name="Sabat G."/>
            <person name="Splinter BonDurant S."/>
            <person name="Syed K."/>
            <person name="Yadav J.S."/>
            <person name="Doddapaneni H."/>
            <person name="Subramanian V."/>
            <person name="Lavin J.L."/>
            <person name="Oguiza J.A."/>
            <person name="Perez G."/>
            <person name="Pisabarro A.G."/>
            <person name="Ramirez L."/>
            <person name="Santoyo F."/>
            <person name="Master E."/>
            <person name="Coutinho P.M."/>
            <person name="Henrissat B."/>
            <person name="Lombard V."/>
            <person name="Magnuson J.K."/>
            <person name="Kuees U."/>
            <person name="Hori C."/>
            <person name="Igarashi K."/>
            <person name="Samejima M."/>
            <person name="Held B.W."/>
            <person name="Barry K.W."/>
            <person name="LaButti K.M."/>
            <person name="Lapidus A."/>
            <person name="Lindquist E.A."/>
            <person name="Lucas S.M."/>
            <person name="Riley R."/>
            <person name="Salamov A.A."/>
            <person name="Hoffmeister D."/>
            <person name="Schwenk D."/>
            <person name="Hadar Y."/>
            <person name="Yarden O."/>
            <person name="de Vries R.P."/>
            <person name="Wiebenga A."/>
            <person name="Stenlid J."/>
            <person name="Eastwood D."/>
            <person name="Grigoriev I.V."/>
            <person name="Berka R.M."/>
            <person name="Blanchette R.A."/>
            <person name="Kersten P."/>
            <person name="Martinez A.T."/>
            <person name="Vicuna R."/>
            <person name="Cullen D."/>
        </authorList>
    </citation>
    <scope>NUCLEOTIDE SEQUENCE [LARGE SCALE GENOMIC DNA]</scope>
    <source>
        <strain evidence="3 4">B</strain>
    </source>
</reference>